<dbReference type="InterPro" id="IPR041468">
    <property type="entry name" value="HTH_ParB/Spo0J"/>
</dbReference>
<dbReference type="Pfam" id="PF17762">
    <property type="entry name" value="HTH_ParB"/>
    <property type="match status" value="1"/>
</dbReference>
<dbReference type="InterPro" id="IPR004437">
    <property type="entry name" value="ParB/RepB/Spo0J"/>
</dbReference>
<evidence type="ECO:0000256" key="5">
    <source>
        <dbReference type="SAM" id="MobiDB-lite"/>
    </source>
</evidence>
<dbReference type="SUPFAM" id="SSF109709">
    <property type="entry name" value="KorB DNA-binding domain-like"/>
    <property type="match status" value="1"/>
</dbReference>
<dbReference type="Gene3D" id="1.10.10.2830">
    <property type="match status" value="1"/>
</dbReference>
<keyword evidence="3" id="KW-0159">Chromosome partition</keyword>
<reference evidence="7" key="1">
    <citation type="journal article" date="2021" name="PeerJ">
        <title>Extensive microbial diversity within the chicken gut microbiome revealed by metagenomics and culture.</title>
        <authorList>
            <person name="Gilroy R."/>
            <person name="Ravi A."/>
            <person name="Getino M."/>
            <person name="Pursley I."/>
            <person name="Horton D.L."/>
            <person name="Alikhan N.F."/>
            <person name="Baker D."/>
            <person name="Gharbi K."/>
            <person name="Hall N."/>
            <person name="Watson M."/>
            <person name="Adriaenssens E.M."/>
            <person name="Foster-Nyarko E."/>
            <person name="Jarju S."/>
            <person name="Secka A."/>
            <person name="Antonio M."/>
            <person name="Oren A."/>
            <person name="Chaudhuri R.R."/>
            <person name="La Ragione R."/>
            <person name="Hildebrand F."/>
            <person name="Pallen M.J."/>
        </authorList>
    </citation>
    <scope>NUCLEOTIDE SEQUENCE</scope>
    <source>
        <strain evidence="7">CHK188-11489</strain>
    </source>
</reference>
<dbReference type="InterPro" id="IPR003115">
    <property type="entry name" value="ParB_N"/>
</dbReference>
<dbReference type="NCBIfam" id="TIGR00180">
    <property type="entry name" value="parB_part"/>
    <property type="match status" value="1"/>
</dbReference>
<proteinExistence type="inferred from homology"/>
<dbReference type="SMART" id="SM00470">
    <property type="entry name" value="ParB"/>
    <property type="match status" value="1"/>
</dbReference>
<name>A0A9D2FK19_9FIRM</name>
<protein>
    <submittedName>
        <fullName evidence="7">ParB/RepB/Spo0J family partition protein</fullName>
    </submittedName>
</protein>
<evidence type="ECO:0000256" key="2">
    <source>
        <dbReference type="ARBA" id="ARBA00006295"/>
    </source>
</evidence>
<comment type="caution">
    <text evidence="7">The sequence shown here is derived from an EMBL/GenBank/DDBJ whole genome shotgun (WGS) entry which is preliminary data.</text>
</comment>
<dbReference type="Gene3D" id="3.90.1530.30">
    <property type="match status" value="1"/>
</dbReference>
<evidence type="ECO:0000259" key="6">
    <source>
        <dbReference type="SMART" id="SM00470"/>
    </source>
</evidence>
<evidence type="ECO:0000256" key="3">
    <source>
        <dbReference type="ARBA" id="ARBA00022829"/>
    </source>
</evidence>
<organism evidence="7 8">
    <name type="scientific">Candidatus Gemmiger avistercoris</name>
    <dbReference type="NCBI Taxonomy" id="2838606"/>
    <lineage>
        <taxon>Bacteria</taxon>
        <taxon>Bacillati</taxon>
        <taxon>Bacillota</taxon>
        <taxon>Clostridia</taxon>
        <taxon>Eubacteriales</taxon>
        <taxon>Gemmiger</taxon>
    </lineage>
</organism>
<dbReference type="GO" id="GO:0005694">
    <property type="term" value="C:chromosome"/>
    <property type="evidence" value="ECO:0007669"/>
    <property type="project" value="TreeGrafter"/>
</dbReference>
<evidence type="ECO:0000256" key="1">
    <source>
        <dbReference type="ARBA" id="ARBA00004453"/>
    </source>
</evidence>
<gene>
    <name evidence="7" type="ORF">H9724_07190</name>
</gene>
<dbReference type="AlphaFoldDB" id="A0A9D2FK19"/>
<dbReference type="FunFam" id="3.90.1530.30:FF:000001">
    <property type="entry name" value="Chromosome partitioning protein ParB"/>
    <property type="match status" value="1"/>
</dbReference>
<dbReference type="CDD" id="cd16393">
    <property type="entry name" value="SPO0J_N"/>
    <property type="match status" value="1"/>
</dbReference>
<evidence type="ECO:0000256" key="4">
    <source>
        <dbReference type="ARBA" id="ARBA00023125"/>
    </source>
</evidence>
<keyword evidence="4" id="KW-0238">DNA-binding</keyword>
<dbReference type="InterPro" id="IPR036086">
    <property type="entry name" value="ParB/Sulfiredoxin_sf"/>
</dbReference>
<dbReference type="EMBL" id="DXBF01000059">
    <property type="protein sequence ID" value="HIZ62534.1"/>
    <property type="molecule type" value="Genomic_DNA"/>
</dbReference>
<dbReference type="SUPFAM" id="SSF110849">
    <property type="entry name" value="ParB/Sulfiredoxin"/>
    <property type="match status" value="1"/>
</dbReference>
<dbReference type="Proteomes" id="UP000824105">
    <property type="component" value="Unassembled WGS sequence"/>
</dbReference>
<dbReference type="FunFam" id="1.10.10.2830:FF:000001">
    <property type="entry name" value="Chromosome partitioning protein ParB"/>
    <property type="match status" value="1"/>
</dbReference>
<dbReference type="GO" id="GO:0009295">
    <property type="term" value="C:nucleoid"/>
    <property type="evidence" value="ECO:0007669"/>
    <property type="project" value="UniProtKB-SubCell"/>
</dbReference>
<sequence length="342" mass="37230">MLFVEKAWHFFVHTRREGTIVSRKETQKPGRVLLLPIDSIEPSPYQARTAFDEPEIAALAVSILQNGLLQPVSVRRVGLRKYQLVAGERRLRACRLAKLEKIPAILADYDDSESAALGLLENLQRSQLDPFDTARGIKEVIRLWGCTQAEAARRLGLSQPALANKLRLLTLTPEQQQLCAAHHLTERHARAVLRLPESRRTAALEKIVQEQMSVRQADKLVDAMLAAPKGPGPCRKTIPMVRDVRFFVNTLQHAVDLMTQKGIAATTSCDRKDGCLEYIVRIPVGRDGRPVTGAAAAEAGAPGGGAPQDPAAQLPLHSVTVPAAAPGGPAADGEEDFAIQLL</sequence>
<evidence type="ECO:0000313" key="8">
    <source>
        <dbReference type="Proteomes" id="UP000824105"/>
    </source>
</evidence>
<feature type="region of interest" description="Disordered" evidence="5">
    <location>
        <begin position="291"/>
        <end position="312"/>
    </location>
</feature>
<feature type="domain" description="ParB-like N-terminal" evidence="6">
    <location>
        <begin position="33"/>
        <end position="123"/>
    </location>
</feature>
<dbReference type="Pfam" id="PF02195">
    <property type="entry name" value="ParB_N"/>
    <property type="match status" value="1"/>
</dbReference>
<dbReference type="PANTHER" id="PTHR33375:SF1">
    <property type="entry name" value="CHROMOSOME-PARTITIONING PROTEIN PARB-RELATED"/>
    <property type="match status" value="1"/>
</dbReference>
<reference evidence="7" key="2">
    <citation type="submission" date="2021-04" db="EMBL/GenBank/DDBJ databases">
        <authorList>
            <person name="Gilroy R."/>
        </authorList>
    </citation>
    <scope>NUCLEOTIDE SEQUENCE</scope>
    <source>
        <strain evidence="7">CHK188-11489</strain>
    </source>
</reference>
<comment type="similarity">
    <text evidence="2">Belongs to the ParB family.</text>
</comment>
<dbReference type="PANTHER" id="PTHR33375">
    <property type="entry name" value="CHROMOSOME-PARTITIONING PROTEIN PARB-RELATED"/>
    <property type="match status" value="1"/>
</dbReference>
<accession>A0A9D2FK19</accession>
<dbReference type="GO" id="GO:0003677">
    <property type="term" value="F:DNA binding"/>
    <property type="evidence" value="ECO:0007669"/>
    <property type="project" value="UniProtKB-KW"/>
</dbReference>
<dbReference type="GO" id="GO:0007059">
    <property type="term" value="P:chromosome segregation"/>
    <property type="evidence" value="ECO:0007669"/>
    <property type="project" value="UniProtKB-KW"/>
</dbReference>
<comment type="subcellular location">
    <subcellularLocation>
        <location evidence="1">Cytoplasm</location>
        <location evidence="1">Nucleoid</location>
    </subcellularLocation>
</comment>
<evidence type="ECO:0000313" key="7">
    <source>
        <dbReference type="EMBL" id="HIZ62534.1"/>
    </source>
</evidence>
<dbReference type="InterPro" id="IPR050336">
    <property type="entry name" value="Chromosome_partition/occlusion"/>
</dbReference>